<evidence type="ECO:0000313" key="5">
    <source>
        <dbReference type="Proteomes" id="UP000234181"/>
    </source>
</evidence>
<sequence length="59" mass="6615">MAGPYQTGFSPAYRNGPVRTPQQSLGIPSRELQSRVRRAEGTRCAQSNVTSYLRQRPVH</sequence>
<gene>
    <name evidence="2" type="ORF">XAP6984_310212</name>
    <name evidence="3" type="ORF">XAP7430_260211</name>
</gene>
<evidence type="ECO:0000313" key="4">
    <source>
        <dbReference type="Proteomes" id="UP000234166"/>
    </source>
</evidence>
<evidence type="ECO:0000313" key="3">
    <source>
        <dbReference type="EMBL" id="SON86621.1"/>
    </source>
</evidence>
<keyword evidence="5" id="KW-1185">Reference proteome</keyword>
<dbReference type="Proteomes" id="UP000234166">
    <property type="component" value="Unassembled WGS sequence"/>
</dbReference>
<name>A0AB38DYB8_XANCH</name>
<feature type="compositionally biased region" description="Polar residues" evidence="1">
    <location>
        <begin position="44"/>
        <end position="53"/>
    </location>
</feature>
<dbReference type="AlphaFoldDB" id="A0AB38DYB8"/>
<protein>
    <submittedName>
        <fullName evidence="3">Uncharacterized protein</fullName>
    </submittedName>
</protein>
<dbReference type="Proteomes" id="UP000234181">
    <property type="component" value="Unassembled WGS sequence"/>
</dbReference>
<dbReference type="EMBL" id="OCYS01000079">
    <property type="protein sequence ID" value="SON86621.1"/>
    <property type="molecule type" value="Genomic_DNA"/>
</dbReference>
<organism evidence="3 4">
    <name type="scientific">Xanthomonas campestris pv. phaseoli</name>
    <dbReference type="NCBI Taxonomy" id="317013"/>
    <lineage>
        <taxon>Bacteria</taxon>
        <taxon>Pseudomonadati</taxon>
        <taxon>Pseudomonadota</taxon>
        <taxon>Gammaproteobacteria</taxon>
        <taxon>Lysobacterales</taxon>
        <taxon>Lysobacteraceae</taxon>
        <taxon>Xanthomonas</taxon>
    </lineage>
</organism>
<feature type="region of interest" description="Disordered" evidence="1">
    <location>
        <begin position="1"/>
        <end position="59"/>
    </location>
</feature>
<evidence type="ECO:0000256" key="1">
    <source>
        <dbReference type="SAM" id="MobiDB-lite"/>
    </source>
</evidence>
<reference evidence="4 5" key="1">
    <citation type="submission" date="2017-10" db="EMBL/GenBank/DDBJ databases">
        <authorList>
            <person name="Regsiter A."/>
            <person name="William W."/>
        </authorList>
    </citation>
    <scope>NUCLEOTIDE SEQUENCE [LARGE SCALE GENOMIC DNA]</scope>
    <source>
        <strain evidence="2 5">CFBP6984</strain>
        <strain evidence="3 4">CFBP7430</strain>
    </source>
</reference>
<comment type="caution">
    <text evidence="3">The sequence shown here is derived from an EMBL/GenBank/DDBJ whole genome shotgun (WGS) entry which is preliminary data.</text>
</comment>
<feature type="compositionally biased region" description="Basic and acidic residues" evidence="1">
    <location>
        <begin position="32"/>
        <end position="41"/>
    </location>
</feature>
<dbReference type="EMBL" id="OCYT01000086">
    <property type="protein sequence ID" value="SON79562.1"/>
    <property type="molecule type" value="Genomic_DNA"/>
</dbReference>
<accession>A0AB38DYB8</accession>
<proteinExistence type="predicted"/>
<evidence type="ECO:0000313" key="2">
    <source>
        <dbReference type="EMBL" id="SON79562.1"/>
    </source>
</evidence>